<dbReference type="InterPro" id="IPR050345">
    <property type="entry name" value="Aliph_Amidase/BUP"/>
</dbReference>
<dbReference type="Gene3D" id="3.60.110.10">
    <property type="entry name" value="Carbon-nitrogen hydrolase"/>
    <property type="match status" value="1"/>
</dbReference>
<dbReference type="Pfam" id="PF00795">
    <property type="entry name" value="CN_hydrolase"/>
    <property type="match status" value="1"/>
</dbReference>
<proteinExistence type="predicted"/>
<dbReference type="RefSeq" id="WP_152810700.1">
    <property type="nucleotide sequence ID" value="NZ_WHNW01000010.1"/>
</dbReference>
<dbReference type="EMBL" id="WHNW01000010">
    <property type="protein sequence ID" value="MPV86709.1"/>
    <property type="molecule type" value="Genomic_DNA"/>
</dbReference>
<dbReference type="InterPro" id="IPR003010">
    <property type="entry name" value="C-N_Hydrolase"/>
</dbReference>
<evidence type="ECO:0000313" key="3">
    <source>
        <dbReference type="EMBL" id="MPV86709.1"/>
    </source>
</evidence>
<evidence type="ECO:0000313" key="4">
    <source>
        <dbReference type="Proteomes" id="UP000471298"/>
    </source>
</evidence>
<evidence type="ECO:0000256" key="1">
    <source>
        <dbReference type="ARBA" id="ARBA00022801"/>
    </source>
</evidence>
<comment type="caution">
    <text evidence="3">The sequence shown here is derived from an EMBL/GenBank/DDBJ whole genome shotgun (WGS) entry which is preliminary data.</text>
</comment>
<gene>
    <name evidence="3" type="ORF">GCU85_08225</name>
</gene>
<sequence>MTQTNHFAHNAQNKTQSNIHIGAAQFASITGDLSANFEQHRFYIEQAKAENIDLLVFSELSLVGHYGAENLLAVTMKRDDPRLVALSQFAGDMRIIVGFIEEGPAAQFYNAAGVYQNGRLVYIHRKINLPSYGKLIETKYYAQGRFVDTKSLTADWRMGLLICADLWNPALTHLAFLHGATLLVSPISSGVEAVGEAFDNPNGWSSTMHFYSMMYGAPSVMVNRTGTELDLTFWGGSRILDPFGKVLAQADQAPALISAVLDFEQVRQARALLPTVRDSNVSLVLGETARLIKQLGIPDIIRDDDALPNTSSNSHQR</sequence>
<dbReference type="Proteomes" id="UP000471298">
    <property type="component" value="Unassembled WGS sequence"/>
</dbReference>
<dbReference type="GO" id="GO:0033388">
    <property type="term" value="P:putrescine biosynthetic process from arginine"/>
    <property type="evidence" value="ECO:0007669"/>
    <property type="project" value="TreeGrafter"/>
</dbReference>
<feature type="domain" description="CN hydrolase" evidence="2">
    <location>
        <begin position="19"/>
        <end position="263"/>
    </location>
</feature>
<name>A0A6N7EZB5_9GAMM</name>
<reference evidence="3 4" key="1">
    <citation type="submission" date="2019-10" db="EMBL/GenBank/DDBJ databases">
        <title>Cardiobacteriales fam. a chemoheterotrophic member of the order Cardiobacteriales, and proposal of Cardiobacteriales fam. nov.</title>
        <authorList>
            <person name="Wang C."/>
        </authorList>
    </citation>
    <scope>NUCLEOTIDE SEQUENCE [LARGE SCALE GENOMIC DNA]</scope>
    <source>
        <strain evidence="3 4">ML27</strain>
    </source>
</reference>
<dbReference type="AlphaFoldDB" id="A0A6N7EZB5"/>
<organism evidence="3 4">
    <name type="scientific">Ostreibacterium oceani</name>
    <dbReference type="NCBI Taxonomy" id="2654998"/>
    <lineage>
        <taxon>Bacteria</taxon>
        <taxon>Pseudomonadati</taxon>
        <taxon>Pseudomonadota</taxon>
        <taxon>Gammaproteobacteria</taxon>
        <taxon>Cardiobacteriales</taxon>
        <taxon>Ostreibacteriaceae</taxon>
        <taxon>Ostreibacterium</taxon>
    </lineage>
</organism>
<keyword evidence="1" id="KW-0378">Hydrolase</keyword>
<dbReference type="InParanoid" id="A0A6N7EZB5"/>
<dbReference type="InterPro" id="IPR036526">
    <property type="entry name" value="C-N_Hydrolase_sf"/>
</dbReference>
<protein>
    <submittedName>
        <fullName evidence="3">Nitrilase</fullName>
    </submittedName>
</protein>
<dbReference type="SUPFAM" id="SSF56317">
    <property type="entry name" value="Carbon-nitrogen hydrolase"/>
    <property type="match status" value="1"/>
</dbReference>
<dbReference type="PANTHER" id="PTHR43674">
    <property type="entry name" value="NITRILASE C965.09-RELATED"/>
    <property type="match status" value="1"/>
</dbReference>
<accession>A0A6N7EZB5</accession>
<keyword evidence="4" id="KW-1185">Reference proteome</keyword>
<dbReference type="PANTHER" id="PTHR43674:SF2">
    <property type="entry name" value="BETA-UREIDOPROPIONASE"/>
    <property type="match status" value="1"/>
</dbReference>
<dbReference type="PROSITE" id="PS50263">
    <property type="entry name" value="CN_HYDROLASE"/>
    <property type="match status" value="1"/>
</dbReference>
<dbReference type="GO" id="GO:0050126">
    <property type="term" value="F:N-carbamoylputrescine amidase activity"/>
    <property type="evidence" value="ECO:0007669"/>
    <property type="project" value="TreeGrafter"/>
</dbReference>
<evidence type="ECO:0000259" key="2">
    <source>
        <dbReference type="PROSITE" id="PS50263"/>
    </source>
</evidence>